<gene>
    <name evidence="2" type="ORF">Bfra_006787</name>
</gene>
<comment type="caution">
    <text evidence="2">The sequence shown here is derived from an EMBL/GenBank/DDBJ whole genome shotgun (WGS) entry which is preliminary data.</text>
</comment>
<evidence type="ECO:0000313" key="3">
    <source>
        <dbReference type="Proteomes" id="UP000531561"/>
    </source>
</evidence>
<feature type="compositionally biased region" description="Basic and acidic residues" evidence="1">
    <location>
        <begin position="59"/>
        <end position="71"/>
    </location>
</feature>
<dbReference type="RefSeq" id="XP_037198524.1">
    <property type="nucleotide sequence ID" value="XM_037337158.1"/>
</dbReference>
<organism evidence="2 3">
    <name type="scientific">Botrytis fragariae</name>
    <dbReference type="NCBI Taxonomy" id="1964551"/>
    <lineage>
        <taxon>Eukaryota</taxon>
        <taxon>Fungi</taxon>
        <taxon>Dikarya</taxon>
        <taxon>Ascomycota</taxon>
        <taxon>Pezizomycotina</taxon>
        <taxon>Leotiomycetes</taxon>
        <taxon>Helotiales</taxon>
        <taxon>Sclerotiniaceae</taxon>
        <taxon>Botrytis</taxon>
    </lineage>
</organism>
<dbReference type="GeneID" id="59260850"/>
<name>A0A8H6B5F2_9HELO</name>
<dbReference type="AlphaFoldDB" id="A0A8H6B5F2"/>
<feature type="region of interest" description="Disordered" evidence="1">
    <location>
        <begin position="1"/>
        <end position="77"/>
    </location>
</feature>
<sequence>MPGKKTNSSSYSSSREAPKGSYTLNVEDYDAKDEATRKSNNKKAPTLSKSKSSVPFESKPPKKSDGKRGDLVRSSTS</sequence>
<dbReference type="EMBL" id="JABFCT010000001">
    <property type="protein sequence ID" value="KAF5879580.1"/>
    <property type="molecule type" value="Genomic_DNA"/>
</dbReference>
<dbReference type="Proteomes" id="UP000531561">
    <property type="component" value="Unassembled WGS sequence"/>
</dbReference>
<accession>A0A8H6B5F2</accession>
<evidence type="ECO:0000256" key="1">
    <source>
        <dbReference type="SAM" id="MobiDB-lite"/>
    </source>
</evidence>
<proteinExistence type="predicted"/>
<keyword evidence="3" id="KW-1185">Reference proteome</keyword>
<protein>
    <submittedName>
        <fullName evidence="2">Uncharacterized protein</fullName>
    </submittedName>
</protein>
<evidence type="ECO:0000313" key="2">
    <source>
        <dbReference type="EMBL" id="KAF5879580.1"/>
    </source>
</evidence>
<reference evidence="2 3" key="1">
    <citation type="journal article" date="2020" name="Phytopathology">
        <title>A high-quality genome resource of Botrytis fragariae, a new and rapidly spreading fungal pathogen causing strawberry gray mold in the U.S.A.</title>
        <authorList>
            <person name="Wu Y."/>
            <person name="Saski C.A."/>
            <person name="Schnabel G."/>
            <person name="Xiao S."/>
            <person name="Hu M."/>
        </authorList>
    </citation>
    <scope>NUCLEOTIDE SEQUENCE [LARGE SCALE GENOMIC DNA]</scope>
    <source>
        <strain evidence="2 3">BVB16</strain>
    </source>
</reference>